<accession>A0A0E9PJV6</accession>
<reference evidence="1" key="2">
    <citation type="journal article" date="2015" name="Fish Shellfish Immunol.">
        <title>Early steps in the European eel (Anguilla anguilla)-Vibrio vulnificus interaction in the gills: Role of the RtxA13 toxin.</title>
        <authorList>
            <person name="Callol A."/>
            <person name="Pajuelo D."/>
            <person name="Ebbesson L."/>
            <person name="Teles M."/>
            <person name="MacKenzie S."/>
            <person name="Amaro C."/>
        </authorList>
    </citation>
    <scope>NUCLEOTIDE SEQUENCE</scope>
</reference>
<organism evidence="1">
    <name type="scientific">Anguilla anguilla</name>
    <name type="common">European freshwater eel</name>
    <name type="synonym">Muraena anguilla</name>
    <dbReference type="NCBI Taxonomy" id="7936"/>
    <lineage>
        <taxon>Eukaryota</taxon>
        <taxon>Metazoa</taxon>
        <taxon>Chordata</taxon>
        <taxon>Craniata</taxon>
        <taxon>Vertebrata</taxon>
        <taxon>Euteleostomi</taxon>
        <taxon>Actinopterygii</taxon>
        <taxon>Neopterygii</taxon>
        <taxon>Teleostei</taxon>
        <taxon>Anguilliformes</taxon>
        <taxon>Anguillidae</taxon>
        <taxon>Anguilla</taxon>
    </lineage>
</organism>
<evidence type="ECO:0000313" key="1">
    <source>
        <dbReference type="EMBL" id="JAH04911.1"/>
    </source>
</evidence>
<sequence length="44" mass="5140">MEDMRTLNTYHECYRCDSKRVNNGDRTTEHTPGCENTTTCILKT</sequence>
<dbReference type="AlphaFoldDB" id="A0A0E9PJV6"/>
<dbReference type="EMBL" id="GBXM01103666">
    <property type="protein sequence ID" value="JAH04911.1"/>
    <property type="molecule type" value="Transcribed_RNA"/>
</dbReference>
<proteinExistence type="predicted"/>
<reference evidence="1" key="1">
    <citation type="submission" date="2014-11" db="EMBL/GenBank/DDBJ databases">
        <authorList>
            <person name="Amaro Gonzalez C."/>
        </authorList>
    </citation>
    <scope>NUCLEOTIDE SEQUENCE</scope>
</reference>
<protein>
    <submittedName>
        <fullName evidence="1">Uncharacterized protein</fullName>
    </submittedName>
</protein>
<name>A0A0E9PJV6_ANGAN</name>